<dbReference type="InterPro" id="IPR036388">
    <property type="entry name" value="WH-like_DNA-bd_sf"/>
</dbReference>
<protein>
    <submittedName>
        <fullName evidence="5">Helix-turn-helix transcriptional regulator</fullName>
    </submittedName>
</protein>
<dbReference type="RefSeq" id="WP_249770269.1">
    <property type="nucleotide sequence ID" value="NZ_CP097332.1"/>
</dbReference>
<evidence type="ECO:0000256" key="3">
    <source>
        <dbReference type="ARBA" id="ARBA00023163"/>
    </source>
</evidence>
<keyword evidence="1" id="KW-0805">Transcription regulation</keyword>
<dbReference type="Pfam" id="PF00196">
    <property type="entry name" value="GerE"/>
    <property type="match status" value="1"/>
</dbReference>
<dbReference type="InterPro" id="IPR000792">
    <property type="entry name" value="Tscrpt_reg_LuxR_C"/>
</dbReference>
<dbReference type="SUPFAM" id="SSF46894">
    <property type="entry name" value="C-terminal effector domain of the bipartite response regulators"/>
    <property type="match status" value="1"/>
</dbReference>
<dbReference type="Gene3D" id="1.10.10.10">
    <property type="entry name" value="Winged helix-like DNA-binding domain superfamily/Winged helix DNA-binding domain"/>
    <property type="match status" value="1"/>
</dbReference>
<dbReference type="EMBL" id="CP097332">
    <property type="protein sequence ID" value="UQX87595.1"/>
    <property type="molecule type" value="Genomic_DNA"/>
</dbReference>
<evidence type="ECO:0000313" key="5">
    <source>
        <dbReference type="EMBL" id="UQX87595.1"/>
    </source>
</evidence>
<evidence type="ECO:0000259" key="4">
    <source>
        <dbReference type="PROSITE" id="PS50043"/>
    </source>
</evidence>
<dbReference type="SMART" id="SM00421">
    <property type="entry name" value="HTH_LUXR"/>
    <property type="match status" value="1"/>
</dbReference>
<keyword evidence="6" id="KW-1185">Reference proteome</keyword>
<dbReference type="PANTHER" id="PTHR44688:SF16">
    <property type="entry name" value="DNA-BINDING TRANSCRIPTIONAL ACTIVATOR DEVR_DOSR"/>
    <property type="match status" value="1"/>
</dbReference>
<keyword evidence="3" id="KW-0804">Transcription</keyword>
<keyword evidence="2" id="KW-0238">DNA-binding</keyword>
<reference evidence="5" key="2">
    <citation type="submission" date="2022-05" db="EMBL/GenBank/DDBJ databases">
        <authorList>
            <person name="Kim J.-S."/>
            <person name="Lee K."/>
            <person name="Suh M."/>
            <person name="Eom M."/>
            <person name="Kim J.-S."/>
            <person name="Kim D.-S."/>
            <person name="Ko S.-H."/>
            <person name="Shin Y."/>
            <person name="Lee J.-S."/>
        </authorList>
    </citation>
    <scope>NUCLEOTIDE SEQUENCE</scope>
    <source>
        <strain evidence="5">N237</strain>
    </source>
</reference>
<dbReference type="Proteomes" id="UP001056336">
    <property type="component" value="Chromosome"/>
</dbReference>
<proteinExistence type="predicted"/>
<dbReference type="CDD" id="cd06170">
    <property type="entry name" value="LuxR_C_like"/>
    <property type="match status" value="1"/>
</dbReference>
<organism evidence="5 6">
    <name type="scientific">Jatrophihabitans telluris</name>
    <dbReference type="NCBI Taxonomy" id="2038343"/>
    <lineage>
        <taxon>Bacteria</taxon>
        <taxon>Bacillati</taxon>
        <taxon>Actinomycetota</taxon>
        <taxon>Actinomycetes</taxon>
        <taxon>Jatrophihabitantales</taxon>
        <taxon>Jatrophihabitantaceae</taxon>
        <taxon>Jatrophihabitans</taxon>
    </lineage>
</organism>
<evidence type="ECO:0000313" key="6">
    <source>
        <dbReference type="Proteomes" id="UP001056336"/>
    </source>
</evidence>
<evidence type="ECO:0000256" key="2">
    <source>
        <dbReference type="ARBA" id="ARBA00023125"/>
    </source>
</evidence>
<dbReference type="InterPro" id="IPR016032">
    <property type="entry name" value="Sig_transdc_resp-reg_C-effctor"/>
</dbReference>
<accession>A0ABY4QVR9</accession>
<dbReference type="PROSITE" id="PS50043">
    <property type="entry name" value="HTH_LUXR_2"/>
    <property type="match status" value="1"/>
</dbReference>
<reference evidence="5" key="1">
    <citation type="journal article" date="2018" name="Int. J. Syst. Evol. Microbiol.">
        <title>Jatrophihabitans telluris sp. nov., isolated from sediment soil of lava forest wetlands and the emended description of the genus Jatrophihabitans.</title>
        <authorList>
            <person name="Lee K.C."/>
            <person name="Suh M.K."/>
            <person name="Eom M.K."/>
            <person name="Kim K.K."/>
            <person name="Kim J.S."/>
            <person name="Kim D.S."/>
            <person name="Ko S.H."/>
            <person name="Shin Y.K."/>
            <person name="Lee J.S."/>
        </authorList>
    </citation>
    <scope>NUCLEOTIDE SEQUENCE</scope>
    <source>
        <strain evidence="5">N237</strain>
    </source>
</reference>
<sequence length="138" mass="14925">MPRQKRADLMSTGPDASMGRDWIGGDWANIVELIADGTMTATLRVPSGRDVVLLAGEEYRRLTEDRRESLDVRTPHLSAREKSVLAMIGVGHSGSSIAEELGLAVNTVAQHLASARRKLGVRSSNDAVVVARRHGLLD</sequence>
<dbReference type="PANTHER" id="PTHR44688">
    <property type="entry name" value="DNA-BINDING TRANSCRIPTIONAL ACTIVATOR DEVR_DOSR"/>
    <property type="match status" value="1"/>
</dbReference>
<feature type="domain" description="HTH luxR-type" evidence="4">
    <location>
        <begin position="70"/>
        <end position="135"/>
    </location>
</feature>
<gene>
    <name evidence="5" type="ORF">M6D93_14975</name>
</gene>
<name>A0ABY4QVR9_9ACTN</name>
<dbReference type="PRINTS" id="PR00038">
    <property type="entry name" value="HTHLUXR"/>
</dbReference>
<evidence type="ECO:0000256" key="1">
    <source>
        <dbReference type="ARBA" id="ARBA00023015"/>
    </source>
</evidence>